<dbReference type="PATRIC" id="fig|765913.3.peg.1055"/>
<reference evidence="10 11" key="1">
    <citation type="submission" date="2011-06" db="EMBL/GenBank/DDBJ databases">
        <title>The draft genome of Thiorhodococcus drewsii AZ1.</title>
        <authorList>
            <consortium name="US DOE Joint Genome Institute (JGI-PGF)"/>
            <person name="Lucas S."/>
            <person name="Han J."/>
            <person name="Lapidus A."/>
            <person name="Cheng J.-F."/>
            <person name="Goodwin L."/>
            <person name="Pitluck S."/>
            <person name="Peters L."/>
            <person name="Land M.L."/>
            <person name="Hauser L."/>
            <person name="Vogl K."/>
            <person name="Liu Z."/>
            <person name="Imhoff J."/>
            <person name="Thiel V."/>
            <person name="Frigaard N.-U."/>
            <person name="Bryant D.A."/>
            <person name="Woyke T.J."/>
        </authorList>
    </citation>
    <scope>NUCLEOTIDE SEQUENCE [LARGE SCALE GENOMIC DNA]</scope>
    <source>
        <strain evidence="10 11">AZ1</strain>
    </source>
</reference>
<dbReference type="Pfam" id="PF00549">
    <property type="entry name" value="Ligase_CoA"/>
    <property type="match status" value="1"/>
</dbReference>
<comment type="caution">
    <text evidence="10">The sequence shown here is derived from an EMBL/GenBank/DDBJ whole genome shotgun (WGS) entry which is preliminary data.</text>
</comment>
<dbReference type="PIRSF" id="PIRSF001553">
    <property type="entry name" value="SucCS_alpha"/>
    <property type="match status" value="1"/>
</dbReference>
<evidence type="ECO:0000313" key="11">
    <source>
        <dbReference type="Proteomes" id="UP000004200"/>
    </source>
</evidence>
<evidence type="ECO:0000256" key="5">
    <source>
        <dbReference type="HAMAP-Rule" id="MF_01988"/>
    </source>
</evidence>
<dbReference type="PANTHER" id="PTHR11117:SF2">
    <property type="entry name" value="SUCCINATE--COA LIGASE [ADP_GDP-FORMING] SUBUNIT ALPHA, MITOCHONDRIAL"/>
    <property type="match status" value="1"/>
</dbReference>
<dbReference type="PANTHER" id="PTHR11117">
    <property type="entry name" value="SUCCINYL-COA LIGASE SUBUNIT ALPHA"/>
    <property type="match status" value="1"/>
</dbReference>
<comment type="function">
    <text evidence="5 8">Succinyl-CoA synthetase functions in the citric acid cycle (TCA), coupling the hydrolysis of succinyl-CoA to the synthesis of either ATP or GTP and thus represents the only step of substrate-level phosphorylation in the TCA. The alpha subunit of the enzyme binds the substrates coenzyme A and phosphate, while succinate binding and nucleotide specificity is provided by the beta subunit.</text>
</comment>
<keyword evidence="2 5" id="KW-0816">Tricarboxylic acid cycle</keyword>
<comment type="catalytic activity">
    <reaction evidence="5">
        <text>GTP + succinate + CoA = succinyl-CoA + GDP + phosphate</text>
        <dbReference type="Rhea" id="RHEA:22120"/>
        <dbReference type="ChEBI" id="CHEBI:30031"/>
        <dbReference type="ChEBI" id="CHEBI:37565"/>
        <dbReference type="ChEBI" id="CHEBI:43474"/>
        <dbReference type="ChEBI" id="CHEBI:57287"/>
        <dbReference type="ChEBI" id="CHEBI:57292"/>
        <dbReference type="ChEBI" id="CHEBI:58189"/>
    </reaction>
</comment>
<keyword evidence="4 5" id="KW-0547">Nucleotide-binding</keyword>
<proteinExistence type="inferred from homology"/>
<dbReference type="RefSeq" id="WP_007039745.1">
    <property type="nucleotide sequence ID" value="NZ_AFWT01000005.1"/>
</dbReference>
<keyword evidence="3 5" id="KW-0436">Ligase</keyword>
<feature type="active site" description="Tele-phosphohistidine intermediate" evidence="5 6">
    <location>
        <position position="247"/>
    </location>
</feature>
<evidence type="ECO:0000259" key="9">
    <source>
        <dbReference type="SMART" id="SM00881"/>
    </source>
</evidence>
<dbReference type="GO" id="GO:0004776">
    <property type="term" value="F:succinate-CoA ligase (GDP-forming) activity"/>
    <property type="evidence" value="ECO:0007669"/>
    <property type="project" value="TreeGrafter"/>
</dbReference>
<dbReference type="Proteomes" id="UP000004200">
    <property type="component" value="Unassembled WGS sequence"/>
</dbReference>
<dbReference type="HAMAP" id="MF_01988">
    <property type="entry name" value="Succ_CoA_alpha"/>
    <property type="match status" value="1"/>
</dbReference>
<evidence type="ECO:0000256" key="2">
    <source>
        <dbReference type="ARBA" id="ARBA00022532"/>
    </source>
</evidence>
<dbReference type="PROSITE" id="PS00399">
    <property type="entry name" value="SUCCINYL_COA_LIG_2"/>
    <property type="match status" value="1"/>
</dbReference>
<evidence type="ECO:0000313" key="10">
    <source>
        <dbReference type="EMBL" id="EGV32910.1"/>
    </source>
</evidence>
<comment type="subunit">
    <text evidence="5 8">Heterotetramer of two alpha and two beta subunits.</text>
</comment>
<dbReference type="FunFam" id="3.40.50.720:FF:000002">
    <property type="entry name" value="Succinate--CoA ligase [ADP-forming] subunit alpha"/>
    <property type="match status" value="1"/>
</dbReference>
<dbReference type="InterPro" id="IPR005810">
    <property type="entry name" value="CoA_lig_alpha"/>
</dbReference>
<dbReference type="AlphaFoldDB" id="G2DYB8"/>
<dbReference type="FunFam" id="3.40.50.261:FF:000006">
    <property type="entry name" value="Succinate--CoA ligase [ADP-forming] subunit alpha"/>
    <property type="match status" value="1"/>
</dbReference>
<dbReference type="PRINTS" id="PR01798">
    <property type="entry name" value="SCOASYNTHASE"/>
</dbReference>
<comment type="pathway">
    <text evidence="1 5 8">Carbohydrate metabolism; tricarboxylic acid cycle; succinate from succinyl-CoA (ligase route): step 1/1.</text>
</comment>
<feature type="binding site" evidence="5">
    <location>
        <begin position="17"/>
        <end position="20"/>
    </location>
    <ligand>
        <name>CoA</name>
        <dbReference type="ChEBI" id="CHEBI:57287"/>
    </ligand>
</feature>
<dbReference type="STRING" id="765913.ThidrDRAFT_1030"/>
<dbReference type="InterPro" id="IPR003781">
    <property type="entry name" value="CoA-bd"/>
</dbReference>
<dbReference type="Gene3D" id="3.40.50.720">
    <property type="entry name" value="NAD(P)-binding Rossmann-like Domain"/>
    <property type="match status" value="1"/>
</dbReference>
<dbReference type="UniPathway" id="UPA00223">
    <property type="reaction ID" value="UER00999"/>
</dbReference>
<dbReference type="Gene3D" id="3.40.50.261">
    <property type="entry name" value="Succinyl-CoA synthetase domains"/>
    <property type="match status" value="1"/>
</dbReference>
<evidence type="ECO:0000256" key="7">
    <source>
        <dbReference type="RuleBase" id="RU000677"/>
    </source>
</evidence>
<feature type="domain" description="CoA-binding" evidence="9">
    <location>
        <begin position="4"/>
        <end position="100"/>
    </location>
</feature>
<dbReference type="GO" id="GO:0006099">
    <property type="term" value="P:tricarboxylic acid cycle"/>
    <property type="evidence" value="ECO:0007669"/>
    <property type="project" value="UniProtKB-UniRule"/>
</dbReference>
<dbReference type="EMBL" id="AFWT01000005">
    <property type="protein sequence ID" value="EGV32910.1"/>
    <property type="molecule type" value="Genomic_DNA"/>
</dbReference>
<dbReference type="SUPFAM" id="SSF51735">
    <property type="entry name" value="NAD(P)-binding Rossmann-fold domains"/>
    <property type="match status" value="1"/>
</dbReference>
<feature type="binding site" evidence="5">
    <location>
        <position position="159"/>
    </location>
    <ligand>
        <name>substrate</name>
        <note>ligand shared with subunit beta</note>
    </ligand>
</feature>
<dbReference type="NCBIfam" id="NF004230">
    <property type="entry name" value="PRK05678.1"/>
    <property type="match status" value="1"/>
</dbReference>
<sequence>MSVLVDRNTRLICQGFTGKQGTFHSEQAIAYGTNLVGGVTPGKGGQRHLDRPVFDTVHDAVRETGADATMIYVPAPFAADAVLEAADAGIRVIVCITEGIPVLDMLRVKAALAQSESVLIGPNCPGIITPGACKIGIMPGSIHLPGRIGIVSRSGTLTYEAVFQTTAVGLGQSTCIGIGGDPIQGLDFVDCLERFEADDQTEGVILVGEIGGSAEEAAADFIRSSMSKPVVAYIAGVTAPSGKRMGHAGAIVTGGAGTAEGKYAALETAGVVTVRSPAMMGARMAELLGVRASGTES</sequence>
<dbReference type="InterPro" id="IPR005811">
    <property type="entry name" value="SUCC_ACL_C"/>
</dbReference>
<comment type="similarity">
    <text evidence="5 7">Belongs to the succinate/malate CoA ligase alpha subunit family.</text>
</comment>
<dbReference type="Pfam" id="PF02629">
    <property type="entry name" value="CoA_binding"/>
    <property type="match status" value="1"/>
</dbReference>
<name>G2DYB8_9GAMM</name>
<dbReference type="SMART" id="SM00881">
    <property type="entry name" value="CoA_binding"/>
    <property type="match status" value="1"/>
</dbReference>
<dbReference type="GO" id="GO:0004775">
    <property type="term" value="F:succinate-CoA ligase (ADP-forming) activity"/>
    <property type="evidence" value="ECO:0007669"/>
    <property type="project" value="UniProtKB-UniRule"/>
</dbReference>
<evidence type="ECO:0000256" key="3">
    <source>
        <dbReference type="ARBA" id="ARBA00022598"/>
    </source>
</evidence>
<protein>
    <recommendedName>
        <fullName evidence="5">Succinate--CoA ligase [ADP-forming] subunit alpha</fullName>
        <ecNumber evidence="5">6.2.1.5</ecNumber>
    </recommendedName>
    <alternativeName>
        <fullName evidence="5">Succinyl-CoA synthetase subunit alpha</fullName>
        <shortName evidence="5">SCS-alpha</shortName>
    </alternativeName>
</protein>
<accession>G2DYB8</accession>
<evidence type="ECO:0000256" key="1">
    <source>
        <dbReference type="ARBA" id="ARBA00005064"/>
    </source>
</evidence>
<dbReference type="InterPro" id="IPR016102">
    <property type="entry name" value="Succinyl-CoA_synth-like"/>
</dbReference>
<dbReference type="eggNOG" id="COG0074">
    <property type="taxonomic scope" value="Bacteria"/>
</dbReference>
<evidence type="ECO:0000256" key="8">
    <source>
        <dbReference type="RuleBase" id="RU000699"/>
    </source>
</evidence>
<dbReference type="InterPro" id="IPR017440">
    <property type="entry name" value="Cit_synth/succinyl-CoA_lig_AS"/>
</dbReference>
<dbReference type="GO" id="GO:0000166">
    <property type="term" value="F:nucleotide binding"/>
    <property type="evidence" value="ECO:0007669"/>
    <property type="project" value="UniProtKB-KW"/>
</dbReference>
<keyword evidence="11" id="KW-1185">Reference proteome</keyword>
<evidence type="ECO:0000256" key="4">
    <source>
        <dbReference type="ARBA" id="ARBA00022741"/>
    </source>
</evidence>
<gene>
    <name evidence="5" type="primary">sucD</name>
    <name evidence="10" type="ORF">ThidrDRAFT_1030</name>
</gene>
<feature type="binding site" evidence="5">
    <location>
        <begin position="96"/>
        <end position="98"/>
    </location>
    <ligand>
        <name>CoA</name>
        <dbReference type="ChEBI" id="CHEBI:57287"/>
    </ligand>
</feature>
<dbReference type="OrthoDB" id="9807196at2"/>
<organism evidence="10 11">
    <name type="scientific">Thiorhodococcus drewsii AZ1</name>
    <dbReference type="NCBI Taxonomy" id="765913"/>
    <lineage>
        <taxon>Bacteria</taxon>
        <taxon>Pseudomonadati</taxon>
        <taxon>Pseudomonadota</taxon>
        <taxon>Gammaproteobacteria</taxon>
        <taxon>Chromatiales</taxon>
        <taxon>Chromatiaceae</taxon>
        <taxon>Thiorhodococcus</taxon>
    </lineage>
</organism>
<comment type="catalytic activity">
    <reaction evidence="5 8">
        <text>succinate + ATP + CoA = succinyl-CoA + ADP + phosphate</text>
        <dbReference type="Rhea" id="RHEA:17661"/>
        <dbReference type="ChEBI" id="CHEBI:30031"/>
        <dbReference type="ChEBI" id="CHEBI:30616"/>
        <dbReference type="ChEBI" id="CHEBI:43474"/>
        <dbReference type="ChEBI" id="CHEBI:57287"/>
        <dbReference type="ChEBI" id="CHEBI:57292"/>
        <dbReference type="ChEBI" id="CHEBI:456216"/>
        <dbReference type="EC" id="6.2.1.5"/>
    </reaction>
</comment>
<dbReference type="NCBIfam" id="TIGR01019">
    <property type="entry name" value="sucCoAalpha"/>
    <property type="match status" value="1"/>
</dbReference>
<dbReference type="InterPro" id="IPR036291">
    <property type="entry name" value="NAD(P)-bd_dom_sf"/>
</dbReference>
<evidence type="ECO:0000256" key="6">
    <source>
        <dbReference type="PIRSR" id="PIRSR001553-1"/>
    </source>
</evidence>
<dbReference type="InterPro" id="IPR033847">
    <property type="entry name" value="Citrt_syn/SCS-alpha_CS"/>
</dbReference>
<feature type="binding site" evidence="5">
    <location>
        <position position="43"/>
    </location>
    <ligand>
        <name>CoA</name>
        <dbReference type="ChEBI" id="CHEBI:57287"/>
    </ligand>
</feature>
<dbReference type="PROSITE" id="PS01216">
    <property type="entry name" value="SUCCINYL_COA_LIG_1"/>
    <property type="match status" value="1"/>
</dbReference>
<dbReference type="SUPFAM" id="SSF52210">
    <property type="entry name" value="Succinyl-CoA synthetase domains"/>
    <property type="match status" value="1"/>
</dbReference>
<dbReference type="EC" id="6.2.1.5" evidence="5"/>
<dbReference type="GO" id="GO:0009361">
    <property type="term" value="C:succinate-CoA ligase complex (ADP-forming)"/>
    <property type="evidence" value="ECO:0007669"/>
    <property type="project" value="TreeGrafter"/>
</dbReference>